<proteinExistence type="predicted"/>
<accession>A0ABR2JDX7</accession>
<dbReference type="Proteomes" id="UP001470230">
    <property type="component" value="Unassembled WGS sequence"/>
</dbReference>
<reference evidence="2 3" key="1">
    <citation type="submission" date="2024-04" db="EMBL/GenBank/DDBJ databases">
        <title>Tritrichomonas musculus Genome.</title>
        <authorList>
            <person name="Alves-Ferreira E."/>
            <person name="Grigg M."/>
            <person name="Lorenzi H."/>
            <person name="Galac M."/>
        </authorList>
    </citation>
    <scope>NUCLEOTIDE SEQUENCE [LARGE SCALE GENOMIC DNA]</scope>
    <source>
        <strain evidence="2 3">EAF2021</strain>
    </source>
</reference>
<protein>
    <submittedName>
        <fullName evidence="2">Uncharacterized protein</fullName>
    </submittedName>
</protein>
<gene>
    <name evidence="2" type="ORF">M9Y10_006117</name>
</gene>
<sequence length="103" mass="11517">MQSRPPFVTVVSNDYDEAEFMLRYKVVPPLPKNHDKKGRKKSPNKSAKNSSFTSSKNSQANTGSSSRRASYVESTNLEIDNSHPSKSTSIKSKRAKSPKKHFS</sequence>
<evidence type="ECO:0000313" key="2">
    <source>
        <dbReference type="EMBL" id="KAK8875939.1"/>
    </source>
</evidence>
<feature type="region of interest" description="Disordered" evidence="1">
    <location>
        <begin position="25"/>
        <end position="103"/>
    </location>
</feature>
<evidence type="ECO:0000313" key="3">
    <source>
        <dbReference type="Proteomes" id="UP001470230"/>
    </source>
</evidence>
<evidence type="ECO:0000256" key="1">
    <source>
        <dbReference type="SAM" id="MobiDB-lite"/>
    </source>
</evidence>
<keyword evidence="3" id="KW-1185">Reference proteome</keyword>
<comment type="caution">
    <text evidence="2">The sequence shown here is derived from an EMBL/GenBank/DDBJ whole genome shotgun (WGS) entry which is preliminary data.</text>
</comment>
<name>A0ABR2JDX7_9EUKA</name>
<feature type="compositionally biased region" description="Basic residues" evidence="1">
    <location>
        <begin position="91"/>
        <end position="103"/>
    </location>
</feature>
<organism evidence="2 3">
    <name type="scientific">Tritrichomonas musculus</name>
    <dbReference type="NCBI Taxonomy" id="1915356"/>
    <lineage>
        <taxon>Eukaryota</taxon>
        <taxon>Metamonada</taxon>
        <taxon>Parabasalia</taxon>
        <taxon>Tritrichomonadida</taxon>
        <taxon>Tritrichomonadidae</taxon>
        <taxon>Tritrichomonas</taxon>
    </lineage>
</organism>
<dbReference type="EMBL" id="JAPFFF010000012">
    <property type="protein sequence ID" value="KAK8875939.1"/>
    <property type="molecule type" value="Genomic_DNA"/>
</dbReference>
<feature type="compositionally biased region" description="Polar residues" evidence="1">
    <location>
        <begin position="52"/>
        <end position="90"/>
    </location>
</feature>
<feature type="compositionally biased region" description="Basic residues" evidence="1">
    <location>
        <begin position="34"/>
        <end position="43"/>
    </location>
</feature>